<feature type="domain" description="UvrD-like helicase ATP-binding" evidence="5">
    <location>
        <begin position="3"/>
        <end position="71"/>
    </location>
</feature>
<feature type="domain" description="UvrD-like helicase ATP-binding" evidence="5">
    <location>
        <begin position="140"/>
        <end position="192"/>
    </location>
</feature>
<dbReference type="EMBL" id="CP007740">
    <property type="protein sequence ID" value="AIE61734.1"/>
    <property type="molecule type" value="Genomic_DNA"/>
</dbReference>
<keyword evidence="3 6" id="KW-0347">Helicase</keyword>
<dbReference type="Pfam" id="PF00580">
    <property type="entry name" value="UvrD-helicase"/>
    <property type="match status" value="2"/>
</dbReference>
<dbReference type="PANTHER" id="PTHR11070:SF2">
    <property type="entry name" value="ATP-DEPENDENT DNA HELICASE SRS2"/>
    <property type="match status" value="1"/>
</dbReference>
<evidence type="ECO:0000256" key="1">
    <source>
        <dbReference type="ARBA" id="ARBA00022741"/>
    </source>
</evidence>
<dbReference type="InterPro" id="IPR027417">
    <property type="entry name" value="P-loop_NTPase"/>
</dbReference>
<name>I3DTG7_BACMM</name>
<geneLocation type="plasmid" evidence="6 7">
    <name>pBM69</name>
</geneLocation>
<dbReference type="HOGENOM" id="CLU_064676_0_0_9"/>
<dbReference type="AlphaFoldDB" id="I3DTG7"/>
<dbReference type="OrthoDB" id="5107704at2"/>
<sequence>MKENKLMIAAAGSGKTTYLINEALKQTNGNVLITTYTEANEQEIKRKIIKKNKSIPKNITVQTWFSFLLQHGVRPYQNYLFEDNINGMILVNQQSGLKYYYKGRPIYFKENDTRNHYFNEQLKIYSDKISKFVVRCNEKSNGAVIDRISRIYSHIFIDEVQDLAGYDLEILKLLFKSKSNILIVGDPRQVTYLTHHEAKYRQYREGKIKEFVQTECKNCNCIIDEETLNFSYRNNQQICDFSSKLYPNYKPCISKQDDDIKHKGVFLVREKDIDEYLRRYSPIQLRDSIRVNVHKDYPSINFGYSKGLTFDRVLIYPTKPMIKWLLDHNFNLQPQSRSKFYVALTRAKYSVGIVFNYDNNIDIEGTQRYCEL</sequence>
<proteinExistence type="predicted"/>
<dbReference type="InterPro" id="IPR000212">
    <property type="entry name" value="DNA_helicase_UvrD/REP"/>
</dbReference>
<keyword evidence="6" id="KW-0614">Plasmid</keyword>
<keyword evidence="4" id="KW-0067">ATP-binding</keyword>
<evidence type="ECO:0000313" key="6">
    <source>
        <dbReference type="EMBL" id="AIE61734.1"/>
    </source>
</evidence>
<dbReference type="Gene3D" id="3.40.50.300">
    <property type="entry name" value="P-loop containing nucleotide triphosphate hydrolases"/>
    <property type="match status" value="1"/>
</dbReference>
<accession>I3DTG7</accession>
<dbReference type="GO" id="GO:0005524">
    <property type="term" value="F:ATP binding"/>
    <property type="evidence" value="ECO:0007669"/>
    <property type="project" value="UniProtKB-KW"/>
</dbReference>
<organism evidence="6 7">
    <name type="scientific">Bacillus methanolicus (strain MGA3 / ATCC 53907)</name>
    <dbReference type="NCBI Taxonomy" id="796606"/>
    <lineage>
        <taxon>Bacteria</taxon>
        <taxon>Bacillati</taxon>
        <taxon>Bacillota</taxon>
        <taxon>Bacilli</taxon>
        <taxon>Bacillales</taxon>
        <taxon>Bacillaceae</taxon>
        <taxon>Bacillus</taxon>
    </lineage>
</organism>
<dbReference type="GO" id="GO:0016787">
    <property type="term" value="F:hydrolase activity"/>
    <property type="evidence" value="ECO:0007669"/>
    <property type="project" value="UniProtKB-KW"/>
</dbReference>
<dbReference type="eggNOG" id="COG0210">
    <property type="taxonomic scope" value="Bacteria"/>
</dbReference>
<dbReference type="GO" id="GO:0000725">
    <property type="term" value="P:recombinational repair"/>
    <property type="evidence" value="ECO:0007669"/>
    <property type="project" value="TreeGrafter"/>
</dbReference>
<dbReference type="KEGG" id="bmet:BMMGA3_16925"/>
<dbReference type="GO" id="GO:0003677">
    <property type="term" value="F:DNA binding"/>
    <property type="evidence" value="ECO:0007669"/>
    <property type="project" value="InterPro"/>
</dbReference>
<evidence type="ECO:0000256" key="2">
    <source>
        <dbReference type="ARBA" id="ARBA00022801"/>
    </source>
</evidence>
<dbReference type="RefSeq" id="WP_003349872.1">
    <property type="nucleotide sequence ID" value="NZ_ADWW01000012.1"/>
</dbReference>
<evidence type="ECO:0000256" key="4">
    <source>
        <dbReference type="ARBA" id="ARBA00022840"/>
    </source>
</evidence>
<dbReference type="PANTHER" id="PTHR11070">
    <property type="entry name" value="UVRD / RECB / PCRA DNA HELICASE FAMILY MEMBER"/>
    <property type="match status" value="1"/>
</dbReference>
<evidence type="ECO:0000256" key="3">
    <source>
        <dbReference type="ARBA" id="ARBA00022806"/>
    </source>
</evidence>
<keyword evidence="1" id="KW-0547">Nucleotide-binding</keyword>
<reference evidence="6 7" key="1">
    <citation type="journal article" date="2015" name="BMC Genomics">
        <title>Transcriptome analysis of thermophilic methylotrophic Bacillus methanolicus MGA3 using RNA-sequencing provides detailed insights into its previously uncharted transcriptional landscape.</title>
        <authorList>
            <person name="Irla M."/>
            <person name="Neshat A."/>
            <person name="Brautaset T."/>
            <person name="Ruckert C."/>
            <person name="Kalinowski J."/>
            <person name="Wendisch V.F."/>
        </authorList>
    </citation>
    <scope>NUCLEOTIDE SEQUENCE [LARGE SCALE GENOMIC DNA]</scope>
    <source>
        <strain evidence="7">MGA3 / ATCC 53907</strain>
        <plasmid evidence="7">Plasmid pBM69</plasmid>
    </source>
</reference>
<protein>
    <submittedName>
        <fullName evidence="6">DNA helicase II / ATP-dependent DNA helicase PcrA</fullName>
    </submittedName>
</protein>
<evidence type="ECO:0000259" key="5">
    <source>
        <dbReference type="Pfam" id="PF00580"/>
    </source>
</evidence>
<evidence type="ECO:0000313" key="7">
    <source>
        <dbReference type="Proteomes" id="UP000027602"/>
    </source>
</evidence>
<gene>
    <name evidence="6" type="ORF">BMMGA3_16925</name>
</gene>
<dbReference type="InterPro" id="IPR014016">
    <property type="entry name" value="UvrD-like_ATP-bd"/>
</dbReference>
<dbReference type="Proteomes" id="UP000027602">
    <property type="component" value="Plasmid pBM69"/>
</dbReference>
<dbReference type="GO" id="GO:0043138">
    <property type="term" value="F:3'-5' DNA helicase activity"/>
    <property type="evidence" value="ECO:0007669"/>
    <property type="project" value="TreeGrafter"/>
</dbReference>
<keyword evidence="2" id="KW-0378">Hydrolase</keyword>
<dbReference type="SUPFAM" id="SSF52540">
    <property type="entry name" value="P-loop containing nucleoside triphosphate hydrolases"/>
    <property type="match status" value="1"/>
</dbReference>
<keyword evidence="7" id="KW-1185">Reference proteome</keyword>